<sequence length="294" mass="30863">MPLIVETCIARHIGDRSEQQDRVAVFGHPSQPGTMIAVLADGMGGHAGGELAAEQVVLHARRNFEASVPHAGSPGQLLEKIVTDAHGGIRRVRAGTGKDPHSTAVAVMLRGGQADWIHCGDSRVYHFRGSETMRRSQDHSLVAELQRRGRLDEAGAAFHPQRGVLLSCLGGHRPPQIAFGEAPASAGDNFLVCSDGLWRHFPDDELATVIASNPARDAAETLVRLARRRAAGSGDNISLVVMKVCSAAAQAGAGHPEAISATSCAARKSPPSPVPPTPSSPLRQGSPSLRRAAA</sequence>
<dbReference type="CDD" id="cd00143">
    <property type="entry name" value="PP2Cc"/>
    <property type="match status" value="1"/>
</dbReference>
<dbReference type="RefSeq" id="WP_169198742.1">
    <property type="nucleotide sequence ID" value="NZ_WTVH02000009.1"/>
</dbReference>
<comment type="caution">
    <text evidence="3">The sequence shown here is derived from an EMBL/GenBank/DDBJ whole genome shotgun (WGS) entry which is preliminary data.</text>
</comment>
<dbReference type="SUPFAM" id="SSF81606">
    <property type="entry name" value="PP2C-like"/>
    <property type="match status" value="1"/>
</dbReference>
<feature type="domain" description="PPM-type phosphatase" evidence="2">
    <location>
        <begin position="6"/>
        <end position="244"/>
    </location>
</feature>
<dbReference type="SMART" id="SM00331">
    <property type="entry name" value="PP2C_SIG"/>
    <property type="match status" value="1"/>
</dbReference>
<dbReference type="EMBL" id="WTVH01000014">
    <property type="protein sequence ID" value="NMF93470.1"/>
    <property type="molecule type" value="Genomic_DNA"/>
</dbReference>
<dbReference type="Proteomes" id="UP000601990">
    <property type="component" value="Unassembled WGS sequence"/>
</dbReference>
<dbReference type="Pfam" id="PF13672">
    <property type="entry name" value="PP2C_2"/>
    <property type="match status" value="1"/>
</dbReference>
<protein>
    <submittedName>
        <fullName evidence="3">Serine/threonine-protein phosphatase</fullName>
    </submittedName>
</protein>
<name>A0ABX1N2I9_9RHOO</name>
<evidence type="ECO:0000259" key="2">
    <source>
        <dbReference type="PROSITE" id="PS51746"/>
    </source>
</evidence>
<dbReference type="InterPro" id="IPR001932">
    <property type="entry name" value="PPM-type_phosphatase-like_dom"/>
</dbReference>
<keyword evidence="4" id="KW-1185">Reference proteome</keyword>
<dbReference type="SMART" id="SM00332">
    <property type="entry name" value="PP2Cc"/>
    <property type="match status" value="1"/>
</dbReference>
<proteinExistence type="predicted"/>
<reference evidence="3" key="1">
    <citation type="submission" date="2019-12" db="EMBL/GenBank/DDBJ databases">
        <title>Comparative genomics gives insights into the taxonomy of the Azoarcus-Aromatoleum group and reveals separate origins of nif in the plant-associated Azoarcus and non-plant-associated Aromatoleum sub-groups.</title>
        <authorList>
            <person name="Lafos M."/>
            <person name="Maluk M."/>
            <person name="Batista M."/>
            <person name="Junghare M."/>
            <person name="Carmona M."/>
            <person name="Faoro H."/>
            <person name="Cruz L.M."/>
            <person name="Battistoni F."/>
            <person name="De Souza E."/>
            <person name="Pedrosa F."/>
            <person name="Chen W.-M."/>
            <person name="Poole P.S."/>
            <person name="Dixon R.A."/>
            <person name="James E.K."/>
        </authorList>
    </citation>
    <scope>NUCLEOTIDE SEQUENCE</scope>
    <source>
        <strain evidence="3">U120</strain>
    </source>
</reference>
<organism evidence="3 4">
    <name type="scientific">Aromatoleum buckelii</name>
    <dbReference type="NCBI Taxonomy" id="200254"/>
    <lineage>
        <taxon>Bacteria</taxon>
        <taxon>Pseudomonadati</taxon>
        <taxon>Pseudomonadota</taxon>
        <taxon>Betaproteobacteria</taxon>
        <taxon>Rhodocyclales</taxon>
        <taxon>Rhodocyclaceae</taxon>
        <taxon>Aromatoleum</taxon>
    </lineage>
</organism>
<dbReference type="PROSITE" id="PS51746">
    <property type="entry name" value="PPM_2"/>
    <property type="match status" value="1"/>
</dbReference>
<evidence type="ECO:0000313" key="4">
    <source>
        <dbReference type="Proteomes" id="UP000601990"/>
    </source>
</evidence>
<dbReference type="PANTHER" id="PTHR47992">
    <property type="entry name" value="PROTEIN PHOSPHATASE"/>
    <property type="match status" value="1"/>
</dbReference>
<dbReference type="InterPro" id="IPR015655">
    <property type="entry name" value="PP2C"/>
</dbReference>
<feature type="region of interest" description="Disordered" evidence="1">
    <location>
        <begin position="262"/>
        <end position="294"/>
    </location>
</feature>
<dbReference type="InterPro" id="IPR036457">
    <property type="entry name" value="PPM-type-like_dom_sf"/>
</dbReference>
<evidence type="ECO:0000256" key="1">
    <source>
        <dbReference type="SAM" id="MobiDB-lite"/>
    </source>
</evidence>
<dbReference type="Gene3D" id="3.60.40.10">
    <property type="entry name" value="PPM-type phosphatase domain"/>
    <property type="match status" value="1"/>
</dbReference>
<evidence type="ECO:0000313" key="3">
    <source>
        <dbReference type="EMBL" id="NMF93470.1"/>
    </source>
</evidence>
<accession>A0ABX1N2I9</accession>
<gene>
    <name evidence="3" type="ORF">GO608_09050</name>
</gene>
<feature type="compositionally biased region" description="Pro residues" evidence="1">
    <location>
        <begin position="270"/>
        <end position="279"/>
    </location>
</feature>